<comment type="cofactor">
    <cofactor evidence="1 3">
        <name>FAD</name>
        <dbReference type="ChEBI" id="CHEBI:57692"/>
    </cofactor>
</comment>
<dbReference type="InterPro" id="IPR036188">
    <property type="entry name" value="FAD/NAD-bd_sf"/>
</dbReference>
<dbReference type="EMBL" id="SSOP01000049">
    <property type="protein sequence ID" value="KAB5592978.1"/>
    <property type="molecule type" value="Genomic_DNA"/>
</dbReference>
<dbReference type="PANTHER" id="PTHR11552">
    <property type="entry name" value="GLUCOSE-METHANOL-CHOLINE GMC OXIDOREDUCTASE"/>
    <property type="match status" value="1"/>
</dbReference>
<evidence type="ECO:0000256" key="2">
    <source>
        <dbReference type="ARBA" id="ARBA00010790"/>
    </source>
</evidence>
<gene>
    <name evidence="5" type="ORF">CTheo_3613</name>
</gene>
<comment type="similarity">
    <text evidence="2">Belongs to the GMC oxidoreductase family.</text>
</comment>
<dbReference type="Pfam" id="PF00732">
    <property type="entry name" value="GMC_oxred_N"/>
    <property type="match status" value="1"/>
</dbReference>
<dbReference type="OrthoDB" id="269227at2759"/>
<accession>A0A5N5QN22</accession>
<organism evidence="5 6">
    <name type="scientific">Ceratobasidium theobromae</name>
    <dbReference type="NCBI Taxonomy" id="1582974"/>
    <lineage>
        <taxon>Eukaryota</taxon>
        <taxon>Fungi</taxon>
        <taxon>Dikarya</taxon>
        <taxon>Basidiomycota</taxon>
        <taxon>Agaricomycotina</taxon>
        <taxon>Agaricomycetes</taxon>
        <taxon>Cantharellales</taxon>
        <taxon>Ceratobasidiaceae</taxon>
        <taxon>Ceratobasidium</taxon>
    </lineage>
</organism>
<keyword evidence="3" id="KW-0285">Flavoprotein</keyword>
<dbReference type="SUPFAM" id="SSF54373">
    <property type="entry name" value="FAD-linked reductases, C-terminal domain"/>
    <property type="match status" value="1"/>
</dbReference>
<dbReference type="Pfam" id="PF05199">
    <property type="entry name" value="GMC_oxred_C"/>
    <property type="match status" value="1"/>
</dbReference>
<sequence>MLGGGSSINFLMYTRASASDFDDWKTEGWYAKDMLPLLRKLETYHLAPNRETHGYGGPVNVSYSDPEKYSVLAQEYLDVVPKLGIPLVEDKMDLKTGHGCQRWAKWIDPATGRRQDAAHRFIHPQSENKSLHILTKTRVVRVLFDGTKATGVEIVANKQQDEGADQTLHTIRARKLVVVSSGALGSPVVLQRSGIGEAERLKKLGIEVVSDLPVGSTYEDHHLVLIPFHVPSDTETIDPILDQDPAVMEQAVPQFVQGKGWLSSNFLDSGSKLRPTAKELEELGPDFAPIWEDYFKPRPDKPVMLQAVINGWYGPRDKIPKGSRMIMIGNYTAYPVSRGHVYITSKDPYAAPDFETGFFDKRADVDVHIWAYKKSREIARRLPHYRGEYAPFHPKFPEGSAAACVQLDGPPDFASVKDIVYTAADNAAIETFVRQFVETTWHSVGTVLMKPREDKGCVDGRLNVYGTQNLKVADLSVIPGNVGANTNSTALVLGEKAAVLIAEDLGLKLE</sequence>
<evidence type="ECO:0000256" key="3">
    <source>
        <dbReference type="PIRSR" id="PIRSR000137-2"/>
    </source>
</evidence>
<dbReference type="InterPro" id="IPR000172">
    <property type="entry name" value="GMC_OxRdtase_N"/>
</dbReference>
<dbReference type="SUPFAM" id="SSF51905">
    <property type="entry name" value="FAD/NAD(P)-binding domain"/>
    <property type="match status" value="1"/>
</dbReference>
<comment type="caution">
    <text evidence="5">The sequence shown here is derived from an EMBL/GenBank/DDBJ whole genome shotgun (WGS) entry which is preliminary data.</text>
</comment>
<dbReference type="AlphaFoldDB" id="A0A5N5QN22"/>
<evidence type="ECO:0000313" key="6">
    <source>
        <dbReference type="Proteomes" id="UP000383932"/>
    </source>
</evidence>
<evidence type="ECO:0000256" key="1">
    <source>
        <dbReference type="ARBA" id="ARBA00001974"/>
    </source>
</evidence>
<keyword evidence="6" id="KW-1185">Reference proteome</keyword>
<name>A0A5N5QN22_9AGAM</name>
<protein>
    <submittedName>
        <fullName evidence="5">Alcohol oxidase</fullName>
    </submittedName>
</protein>
<dbReference type="Gene3D" id="3.30.560.10">
    <property type="entry name" value="Glucose Oxidase, domain 3"/>
    <property type="match status" value="1"/>
</dbReference>
<dbReference type="PANTHER" id="PTHR11552:SF78">
    <property type="entry name" value="GLUCOSE-METHANOL-CHOLINE OXIDOREDUCTASE N-TERMINAL DOMAIN-CONTAINING PROTEIN"/>
    <property type="match status" value="1"/>
</dbReference>
<dbReference type="InterPro" id="IPR012132">
    <property type="entry name" value="GMC_OxRdtase"/>
</dbReference>
<dbReference type="PROSITE" id="PS00624">
    <property type="entry name" value="GMC_OXRED_2"/>
    <property type="match status" value="1"/>
</dbReference>
<evidence type="ECO:0000259" key="4">
    <source>
        <dbReference type="PROSITE" id="PS00624"/>
    </source>
</evidence>
<feature type="binding site" evidence="3">
    <location>
        <begin position="441"/>
        <end position="442"/>
    </location>
    <ligand>
        <name>FAD</name>
        <dbReference type="ChEBI" id="CHEBI:57692"/>
    </ligand>
</feature>
<dbReference type="GO" id="GO:0050660">
    <property type="term" value="F:flavin adenine dinucleotide binding"/>
    <property type="evidence" value="ECO:0007669"/>
    <property type="project" value="InterPro"/>
</dbReference>
<dbReference type="PIRSF" id="PIRSF000137">
    <property type="entry name" value="Alcohol_oxidase"/>
    <property type="match status" value="1"/>
</dbReference>
<feature type="domain" description="Glucose-methanol-choline oxidoreductase N-terminal" evidence="4">
    <location>
        <begin position="182"/>
        <end position="196"/>
    </location>
</feature>
<dbReference type="InterPro" id="IPR007867">
    <property type="entry name" value="GMC_OxRtase_C"/>
</dbReference>
<keyword evidence="3" id="KW-0274">FAD</keyword>
<dbReference type="Gene3D" id="3.50.50.60">
    <property type="entry name" value="FAD/NAD(P)-binding domain"/>
    <property type="match status" value="1"/>
</dbReference>
<proteinExistence type="inferred from homology"/>
<dbReference type="GO" id="GO:0016614">
    <property type="term" value="F:oxidoreductase activity, acting on CH-OH group of donors"/>
    <property type="evidence" value="ECO:0007669"/>
    <property type="project" value="InterPro"/>
</dbReference>
<dbReference type="Proteomes" id="UP000383932">
    <property type="component" value="Unassembled WGS sequence"/>
</dbReference>
<reference evidence="5 6" key="1">
    <citation type="journal article" date="2019" name="Fungal Biol. Biotechnol.">
        <title>Draft genome sequence of fastidious pathogen Ceratobasidium theobromae, which causes vascular-streak dieback in Theobroma cacao.</title>
        <authorList>
            <person name="Ali S.S."/>
            <person name="Asman A."/>
            <person name="Shao J."/>
            <person name="Firmansyah A.P."/>
            <person name="Susilo A.W."/>
            <person name="Rosmana A."/>
            <person name="McMahon P."/>
            <person name="Junaid M."/>
            <person name="Guest D."/>
            <person name="Kheng T.Y."/>
            <person name="Meinhardt L.W."/>
            <person name="Bailey B.A."/>
        </authorList>
    </citation>
    <scope>NUCLEOTIDE SEQUENCE [LARGE SCALE GENOMIC DNA]</scope>
    <source>
        <strain evidence="5 6">CT2</strain>
    </source>
</reference>
<feature type="binding site" evidence="3">
    <location>
        <position position="139"/>
    </location>
    <ligand>
        <name>FAD</name>
        <dbReference type="ChEBI" id="CHEBI:57692"/>
    </ligand>
</feature>
<evidence type="ECO:0000313" key="5">
    <source>
        <dbReference type="EMBL" id="KAB5592978.1"/>
    </source>
</evidence>